<dbReference type="KEGG" id="dosa:Os02g0107300"/>
<evidence type="ECO:0000313" key="3">
    <source>
        <dbReference type="Proteomes" id="UP000000763"/>
    </source>
</evidence>
<feature type="region of interest" description="Disordered" evidence="1">
    <location>
        <begin position="78"/>
        <end position="153"/>
    </location>
</feature>
<dbReference type="Gramene" id="Os02t0107300-01">
    <property type="protein sequence ID" value="Os02t0107300-01"/>
    <property type="gene ID" value="Os02g0107300"/>
</dbReference>
<organism evidence="2 3">
    <name type="scientific">Oryza sativa subsp. japonica</name>
    <name type="common">Rice</name>
    <dbReference type="NCBI Taxonomy" id="39947"/>
    <lineage>
        <taxon>Eukaryota</taxon>
        <taxon>Viridiplantae</taxon>
        <taxon>Streptophyta</taxon>
        <taxon>Embryophyta</taxon>
        <taxon>Tracheophyta</taxon>
        <taxon>Spermatophyta</taxon>
        <taxon>Magnoliopsida</taxon>
        <taxon>Liliopsida</taxon>
        <taxon>Poales</taxon>
        <taxon>Poaceae</taxon>
        <taxon>BOP clade</taxon>
        <taxon>Oryzoideae</taxon>
        <taxon>Oryzeae</taxon>
        <taxon>Oryzinae</taxon>
        <taxon>Oryza</taxon>
        <taxon>Oryza sativa</taxon>
    </lineage>
</organism>
<name>A0A0N7KEJ3_ORYSJ</name>
<dbReference type="EMBL" id="AP008208">
    <property type="protein sequence ID" value="BAF07548.1"/>
    <property type="molecule type" value="Genomic_DNA"/>
</dbReference>
<reference evidence="3" key="2">
    <citation type="journal article" date="2008" name="Nucleic Acids Res.">
        <title>The rice annotation project database (RAP-DB): 2008 update.</title>
        <authorList>
            <consortium name="The rice annotation project (RAP)"/>
        </authorList>
    </citation>
    <scope>GENOME REANNOTATION</scope>
    <source>
        <strain evidence="3">cv. Nipponbare</strain>
    </source>
</reference>
<evidence type="ECO:0000256" key="1">
    <source>
        <dbReference type="SAM" id="MobiDB-lite"/>
    </source>
</evidence>
<sequence>GGGGVGDRQRRGEGRRRCGSRCVWCAGDGGARGRAVGGGRGGAGADDGSAGSGLWRRREVALLCLSLPLSLGEQRRQLWRGGGGSCGRRGRRQLRAAGEESRTAAEGGEGDGVGAAARRPTSRPPCARHGPHHGWRPPLHRAGVSHRAGGVRP</sequence>
<gene>
    <name evidence="2" type="ordered locus">Os02g0107300</name>
</gene>
<protein>
    <submittedName>
        <fullName evidence="2">Os02g0107300 protein</fullName>
    </submittedName>
</protein>
<reference evidence="2 3" key="1">
    <citation type="journal article" date="2005" name="Nature">
        <title>The map-based sequence of the rice genome.</title>
        <authorList>
            <consortium name="International rice genome sequencing project (IRGSP)"/>
            <person name="Matsumoto T."/>
            <person name="Wu J."/>
            <person name="Kanamori H."/>
            <person name="Katayose Y."/>
            <person name="Fujisawa M."/>
            <person name="Namiki N."/>
            <person name="Mizuno H."/>
            <person name="Yamamoto K."/>
            <person name="Antonio B.A."/>
            <person name="Baba T."/>
            <person name="Sakata K."/>
            <person name="Nagamura Y."/>
            <person name="Aoki H."/>
            <person name="Arikawa K."/>
            <person name="Arita K."/>
            <person name="Bito T."/>
            <person name="Chiden Y."/>
            <person name="Fujitsuka N."/>
            <person name="Fukunaka R."/>
            <person name="Hamada M."/>
            <person name="Harada C."/>
            <person name="Hayashi A."/>
            <person name="Hijishita S."/>
            <person name="Honda M."/>
            <person name="Hosokawa S."/>
            <person name="Ichikawa Y."/>
            <person name="Idonuma A."/>
            <person name="Iijima M."/>
            <person name="Ikeda M."/>
            <person name="Ikeno M."/>
            <person name="Ito K."/>
            <person name="Ito S."/>
            <person name="Ito T."/>
            <person name="Ito Y."/>
            <person name="Ito Y."/>
            <person name="Iwabuchi A."/>
            <person name="Kamiya K."/>
            <person name="Karasawa W."/>
            <person name="Kurita K."/>
            <person name="Katagiri S."/>
            <person name="Kikuta A."/>
            <person name="Kobayashi H."/>
            <person name="Kobayashi N."/>
            <person name="Machita K."/>
            <person name="Maehara T."/>
            <person name="Masukawa M."/>
            <person name="Mizubayashi T."/>
            <person name="Mukai Y."/>
            <person name="Nagasaki H."/>
            <person name="Nagata Y."/>
            <person name="Naito S."/>
            <person name="Nakashima M."/>
            <person name="Nakama Y."/>
            <person name="Nakamichi Y."/>
            <person name="Nakamura M."/>
            <person name="Meguro A."/>
            <person name="Negishi M."/>
            <person name="Ohta I."/>
            <person name="Ohta T."/>
            <person name="Okamoto M."/>
            <person name="Ono N."/>
            <person name="Saji S."/>
            <person name="Sakaguchi M."/>
            <person name="Sakai K."/>
            <person name="Shibata M."/>
            <person name="Shimokawa T."/>
            <person name="Song J."/>
            <person name="Takazaki Y."/>
            <person name="Terasawa K."/>
            <person name="Tsugane M."/>
            <person name="Tsuji K."/>
            <person name="Ueda S."/>
            <person name="Waki K."/>
            <person name="Yamagata H."/>
            <person name="Yamamoto M."/>
            <person name="Yamamoto S."/>
            <person name="Yamane H."/>
            <person name="Yoshiki S."/>
            <person name="Yoshihara R."/>
            <person name="Yukawa K."/>
            <person name="Zhong H."/>
            <person name="Yano M."/>
            <person name="Yuan Q."/>
            <person name="Ouyang S."/>
            <person name="Liu J."/>
            <person name="Jones K.M."/>
            <person name="Gansberger K."/>
            <person name="Moffat K."/>
            <person name="Hill J."/>
            <person name="Bera J."/>
            <person name="Fadrosh D."/>
            <person name="Jin S."/>
            <person name="Johri S."/>
            <person name="Kim M."/>
            <person name="Overton L."/>
            <person name="Reardon M."/>
            <person name="Tsitrin T."/>
            <person name="Vuong H."/>
            <person name="Weaver B."/>
            <person name="Ciecko A."/>
            <person name="Tallon L."/>
            <person name="Jackson J."/>
            <person name="Pai G."/>
            <person name="Aken S.V."/>
            <person name="Utterback T."/>
            <person name="Reidmuller S."/>
            <person name="Feldblyum T."/>
            <person name="Hsiao J."/>
            <person name="Zismann V."/>
            <person name="Iobst S."/>
            <person name="de Vazeille A.R."/>
            <person name="Buell C.R."/>
            <person name="Ying K."/>
            <person name="Li Y."/>
            <person name="Lu T."/>
            <person name="Huang Y."/>
            <person name="Zhao Q."/>
            <person name="Feng Q."/>
            <person name="Zhang L."/>
            <person name="Zhu J."/>
            <person name="Weng Q."/>
            <person name="Mu J."/>
            <person name="Lu Y."/>
            <person name="Fan D."/>
            <person name="Liu Y."/>
            <person name="Guan J."/>
            <person name="Zhang Y."/>
            <person name="Yu S."/>
            <person name="Liu X."/>
            <person name="Zhang Y."/>
            <person name="Hong G."/>
            <person name="Han B."/>
            <person name="Choisne N."/>
            <person name="Demange N."/>
            <person name="Orjeda G."/>
            <person name="Samain S."/>
            <person name="Cattolico L."/>
            <person name="Pelletier E."/>
            <person name="Couloux A."/>
            <person name="Segurens B."/>
            <person name="Wincker P."/>
            <person name="D'Hont A."/>
            <person name="Scarpelli C."/>
            <person name="Weissenbach J."/>
            <person name="Salanoubat M."/>
            <person name="Quetier F."/>
            <person name="Yu Y."/>
            <person name="Kim H.R."/>
            <person name="Rambo T."/>
            <person name="Currie J."/>
            <person name="Collura K."/>
            <person name="Luo M."/>
            <person name="Yang T."/>
            <person name="Ammiraju J.S.S."/>
            <person name="Engler F."/>
            <person name="Soderlund C."/>
            <person name="Wing R.A."/>
            <person name="Palmer L.E."/>
            <person name="de la Bastide M."/>
            <person name="Spiegel L."/>
            <person name="Nascimento L."/>
            <person name="Zutavern T."/>
            <person name="O'Shaughnessy A."/>
            <person name="Dike S."/>
            <person name="Dedhia N."/>
            <person name="Preston R."/>
            <person name="Balija V."/>
            <person name="McCombie W.R."/>
            <person name="Chow T."/>
            <person name="Chen H."/>
            <person name="Chung M."/>
            <person name="Chen C."/>
            <person name="Shaw J."/>
            <person name="Wu H."/>
            <person name="Hsiao K."/>
            <person name="Chao Y."/>
            <person name="Chu M."/>
            <person name="Cheng C."/>
            <person name="Hour A."/>
            <person name="Lee P."/>
            <person name="Lin S."/>
            <person name="Lin Y."/>
            <person name="Liou J."/>
            <person name="Liu S."/>
            <person name="Hsing Y."/>
            <person name="Raghuvanshi S."/>
            <person name="Mohanty A."/>
            <person name="Bharti A.K."/>
            <person name="Gaur A."/>
            <person name="Gupta V."/>
            <person name="Kumar D."/>
            <person name="Ravi V."/>
            <person name="Vij S."/>
            <person name="Kapur A."/>
            <person name="Khurana P."/>
            <person name="Khurana P."/>
            <person name="Khurana J.P."/>
            <person name="Tyagi A.K."/>
            <person name="Gaikwad K."/>
            <person name="Singh A."/>
            <person name="Dalal V."/>
            <person name="Srivastava S."/>
            <person name="Dixit A."/>
            <person name="Pal A.K."/>
            <person name="Ghazi I.A."/>
            <person name="Yadav M."/>
            <person name="Pandit A."/>
            <person name="Bhargava A."/>
            <person name="Sureshbabu K."/>
            <person name="Batra K."/>
            <person name="Sharma T.R."/>
            <person name="Mohapatra T."/>
            <person name="Singh N.K."/>
            <person name="Messing J."/>
            <person name="Nelson A.B."/>
            <person name="Fuks G."/>
            <person name="Kavchok S."/>
            <person name="Keizer G."/>
            <person name="Linton E."/>
            <person name="Llaca V."/>
            <person name="Song R."/>
            <person name="Tanyolac B."/>
            <person name="Young S."/>
            <person name="Ho-Il K."/>
            <person name="Hahn J.H."/>
            <person name="Sangsakoo G."/>
            <person name="Vanavichit A."/>
            <person name="de Mattos Luiz.A.T."/>
            <person name="Zimmer P.D."/>
            <person name="Malone G."/>
            <person name="Dellagostin O."/>
            <person name="de Oliveira A.C."/>
            <person name="Bevan M."/>
            <person name="Bancroft I."/>
            <person name="Minx P."/>
            <person name="Cordum H."/>
            <person name="Wilson R."/>
            <person name="Cheng Z."/>
            <person name="Jin W."/>
            <person name="Jiang J."/>
            <person name="Leong S.A."/>
            <person name="Iwama H."/>
            <person name="Gojobori T."/>
            <person name="Itoh T."/>
            <person name="Niimura Y."/>
            <person name="Fujii Y."/>
            <person name="Habara T."/>
            <person name="Sakai H."/>
            <person name="Sato Y."/>
            <person name="Wilson G."/>
            <person name="Kumar K."/>
            <person name="McCouch S."/>
            <person name="Juretic N."/>
            <person name="Hoen D."/>
            <person name="Wright S."/>
            <person name="Bruskiewich R."/>
            <person name="Bureau T."/>
            <person name="Miyao A."/>
            <person name="Hirochika H."/>
            <person name="Nishikawa T."/>
            <person name="Kadowaki K."/>
            <person name="Sugiura M."/>
            <person name="Burr B."/>
            <person name="Sasaki T."/>
        </authorList>
    </citation>
    <scope>NUCLEOTIDE SEQUENCE [LARGE SCALE GENOMIC DNA]</scope>
    <source>
        <strain evidence="3">cv. Nipponbare</strain>
    </source>
</reference>
<feature type="non-terminal residue" evidence="2">
    <location>
        <position position="1"/>
    </location>
</feature>
<dbReference type="Proteomes" id="UP000000763">
    <property type="component" value="Chromosome 2"/>
</dbReference>
<proteinExistence type="predicted"/>
<dbReference type="AlphaFoldDB" id="A0A0N7KEJ3"/>
<evidence type="ECO:0000313" key="2">
    <source>
        <dbReference type="EMBL" id="BAF07548.1"/>
    </source>
</evidence>
<accession>A0A0N7KEJ3</accession>
<feature type="compositionally biased region" description="Basic residues" evidence="1">
    <location>
        <begin position="129"/>
        <end position="139"/>
    </location>
</feature>